<dbReference type="EMBL" id="CAFBLM010000033">
    <property type="protein sequence ID" value="CAB4871538.1"/>
    <property type="molecule type" value="Genomic_DNA"/>
</dbReference>
<dbReference type="InterPro" id="IPR021555">
    <property type="entry name" value="DUF3000"/>
</dbReference>
<dbReference type="Pfam" id="PF11452">
    <property type="entry name" value="DUF3000"/>
    <property type="match status" value="1"/>
</dbReference>
<name>A0A6J7DPT9_9ZZZZ</name>
<reference evidence="1" key="1">
    <citation type="submission" date="2020-05" db="EMBL/GenBank/DDBJ databases">
        <authorList>
            <person name="Chiriac C."/>
            <person name="Salcher M."/>
            <person name="Ghai R."/>
            <person name="Kavagutti S V."/>
        </authorList>
    </citation>
    <scope>NUCLEOTIDE SEQUENCE</scope>
</reference>
<proteinExistence type="predicted"/>
<evidence type="ECO:0000313" key="1">
    <source>
        <dbReference type="EMBL" id="CAB4871538.1"/>
    </source>
</evidence>
<accession>A0A6J7DPT9</accession>
<dbReference type="AlphaFoldDB" id="A0A6J7DPT9"/>
<gene>
    <name evidence="1" type="ORF">UFOPK3401_00834</name>
</gene>
<sequence>MNAPAPQEDAPEPFRVALDGMRSVRVRPEILLDEAPAPQRLAPFSVALTADVVIDDQDIGTGRFVLLHDPDGHSSWNGTFRVVTFVRADIEAEMAADPMAHEVGWSWLTEALETHECEFSMLGGTVTQVRSQSFGELEDRSPEANLEVRASWTPDGLTAPTTMGGHLSAWIDLMATAAGLENLPPGVATIPLQPRRN</sequence>
<organism evidence="1">
    <name type="scientific">freshwater metagenome</name>
    <dbReference type="NCBI Taxonomy" id="449393"/>
    <lineage>
        <taxon>unclassified sequences</taxon>
        <taxon>metagenomes</taxon>
        <taxon>ecological metagenomes</taxon>
    </lineage>
</organism>
<protein>
    <submittedName>
        <fullName evidence="1">Unannotated protein</fullName>
    </submittedName>
</protein>